<sequence length="316" mass="34992">MTERPEIASLPRPDTAEGKPRHVGVEIELGGLPETRVAELARDAFGGEIERGEEKGLVLTGSRLGDMEIYLDSALLGHADTRFQEGLHEMARTVVPVEIVTGPILPDRIADLDTFLDTLHAAGASGTSGGITAGYGVHFNPEVVSTRLDDVLPVLKAFAFAEDALRQEMGIDLSRRVLPFVDPYPRRLLDGLARAPIPDMAALIDLYLDRAPSRNHGLDMLCFFAHVDRDRVGAKMDLASVSARPTFHYRLPDCRIGDPNWSLALEWNRWVAIERLSEDHGFLAEIERAWQAHRDALTTVRGDWTKLTSERVGRFA</sequence>
<name>W4HR20_9RHOB</name>
<protein>
    <recommendedName>
        <fullName evidence="4">Amidoligase enzyme</fullName>
    </recommendedName>
</protein>
<dbReference type="RefSeq" id="WP_043841304.1">
    <property type="nucleotide sequence ID" value="NZ_AQQW01000001.1"/>
</dbReference>
<evidence type="ECO:0000256" key="1">
    <source>
        <dbReference type="SAM" id="MobiDB-lite"/>
    </source>
</evidence>
<dbReference type="PATRIC" id="fig|1317118.6.peg.193"/>
<dbReference type="eggNOG" id="ENOG502Z8DX">
    <property type="taxonomic scope" value="Bacteria"/>
</dbReference>
<dbReference type="Pfam" id="PF12224">
    <property type="entry name" value="Amidoligase_2"/>
    <property type="match status" value="1"/>
</dbReference>
<dbReference type="InterPro" id="IPR022025">
    <property type="entry name" value="Amidoligase_2"/>
</dbReference>
<dbReference type="STRING" id="1379903.ATO8_00935"/>
<feature type="region of interest" description="Disordered" evidence="1">
    <location>
        <begin position="1"/>
        <end position="20"/>
    </location>
</feature>
<evidence type="ECO:0008006" key="4">
    <source>
        <dbReference type="Google" id="ProtNLM"/>
    </source>
</evidence>
<proteinExistence type="predicted"/>
<organism evidence="2 3">
    <name type="scientific">Roseivivax marinus</name>
    <dbReference type="NCBI Taxonomy" id="1379903"/>
    <lineage>
        <taxon>Bacteria</taxon>
        <taxon>Pseudomonadati</taxon>
        <taxon>Pseudomonadota</taxon>
        <taxon>Alphaproteobacteria</taxon>
        <taxon>Rhodobacterales</taxon>
        <taxon>Roseobacteraceae</taxon>
        <taxon>Roseivivax</taxon>
    </lineage>
</organism>
<reference evidence="2 3" key="1">
    <citation type="journal article" date="2014" name="Antonie Van Leeuwenhoek">
        <title>Roseivivax atlanticus sp. nov., isolated from surface seawater of the Atlantic Ocean.</title>
        <authorList>
            <person name="Li G."/>
            <person name="Lai Q."/>
            <person name="Liu X."/>
            <person name="Sun F."/>
            <person name="Shao Z."/>
        </authorList>
    </citation>
    <scope>NUCLEOTIDE SEQUENCE [LARGE SCALE GENOMIC DNA]</scope>
    <source>
        <strain evidence="2 3">22II-s10s</strain>
    </source>
</reference>
<evidence type="ECO:0000313" key="2">
    <source>
        <dbReference type="EMBL" id="ETW14430.1"/>
    </source>
</evidence>
<keyword evidence="3" id="KW-1185">Reference proteome</keyword>
<evidence type="ECO:0000313" key="3">
    <source>
        <dbReference type="Proteomes" id="UP000019063"/>
    </source>
</evidence>
<accession>W4HR20</accession>
<comment type="caution">
    <text evidence="2">The sequence shown here is derived from an EMBL/GenBank/DDBJ whole genome shotgun (WGS) entry which is preliminary data.</text>
</comment>
<gene>
    <name evidence="2" type="ORF">ATO8_00935</name>
</gene>
<dbReference type="EMBL" id="AQQW01000001">
    <property type="protein sequence ID" value="ETW14430.1"/>
    <property type="molecule type" value="Genomic_DNA"/>
</dbReference>
<dbReference type="AlphaFoldDB" id="W4HR20"/>
<dbReference type="Proteomes" id="UP000019063">
    <property type="component" value="Unassembled WGS sequence"/>
</dbReference>